<gene>
    <name evidence="3" type="ORF">COS49_02365</name>
</gene>
<keyword evidence="1" id="KW-0472">Membrane</keyword>
<dbReference type="EMBL" id="PEUX01000050">
    <property type="protein sequence ID" value="PIV10102.1"/>
    <property type="molecule type" value="Genomic_DNA"/>
</dbReference>
<protein>
    <recommendedName>
        <fullName evidence="2">VanZ-like domain-containing protein</fullName>
    </recommendedName>
</protein>
<evidence type="ECO:0000313" key="4">
    <source>
        <dbReference type="Proteomes" id="UP000229894"/>
    </source>
</evidence>
<reference evidence="4" key="1">
    <citation type="submission" date="2017-09" db="EMBL/GenBank/DDBJ databases">
        <title>Depth-based differentiation of microbial function through sediment-hosted aquifers and enrichment of novel symbionts in the deep terrestrial subsurface.</title>
        <authorList>
            <person name="Probst A.J."/>
            <person name="Ladd B."/>
            <person name="Jarett J.K."/>
            <person name="Geller-Mcgrath D.E."/>
            <person name="Sieber C.M.K."/>
            <person name="Emerson J.B."/>
            <person name="Anantharaman K."/>
            <person name="Thomas B.C."/>
            <person name="Malmstrom R."/>
            <person name="Stieglmeier M."/>
            <person name="Klingl A."/>
            <person name="Woyke T."/>
            <person name="Ryan C.M."/>
            <person name="Banfield J.F."/>
        </authorList>
    </citation>
    <scope>NUCLEOTIDE SEQUENCE [LARGE SCALE GENOMIC DNA]</scope>
</reference>
<comment type="caution">
    <text evidence="3">The sequence shown here is derived from an EMBL/GenBank/DDBJ whole genome shotgun (WGS) entry which is preliminary data.</text>
</comment>
<sequence length="121" mass="14214">MNKKIQNWFLVFLWAGFIFFLSEQPDLGFGLPRLWDFFLAKSAHFLEYLFLTFLLIQALKEHQLTKKKILILAVVLAVGYAFSDEYHQSFILGRQASVRDILVDSLGVFLITWLVQRKMIK</sequence>
<keyword evidence="1" id="KW-0812">Transmembrane</keyword>
<evidence type="ECO:0000259" key="2">
    <source>
        <dbReference type="Pfam" id="PF04892"/>
    </source>
</evidence>
<name>A0A2M7BU60_9BACT</name>
<evidence type="ECO:0000256" key="1">
    <source>
        <dbReference type="SAM" id="Phobius"/>
    </source>
</evidence>
<accession>A0A2M7BU60</accession>
<dbReference type="Pfam" id="PF04892">
    <property type="entry name" value="VanZ"/>
    <property type="match status" value="1"/>
</dbReference>
<feature type="transmembrane region" description="Helical" evidence="1">
    <location>
        <begin position="96"/>
        <end position="115"/>
    </location>
</feature>
<organism evidence="3 4">
    <name type="scientific">Candidatus Portnoybacteria bacterium CG03_land_8_20_14_0_80_41_10</name>
    <dbReference type="NCBI Taxonomy" id="1974808"/>
    <lineage>
        <taxon>Bacteria</taxon>
        <taxon>Candidatus Portnoyibacteriota</taxon>
    </lineage>
</organism>
<feature type="transmembrane region" description="Helical" evidence="1">
    <location>
        <begin position="38"/>
        <end position="56"/>
    </location>
</feature>
<dbReference type="Proteomes" id="UP000229894">
    <property type="component" value="Unassembled WGS sequence"/>
</dbReference>
<keyword evidence="1" id="KW-1133">Transmembrane helix</keyword>
<dbReference type="InterPro" id="IPR006976">
    <property type="entry name" value="VanZ-like"/>
</dbReference>
<evidence type="ECO:0000313" key="3">
    <source>
        <dbReference type="EMBL" id="PIV10102.1"/>
    </source>
</evidence>
<dbReference type="AlphaFoldDB" id="A0A2M7BU60"/>
<proteinExistence type="predicted"/>
<dbReference type="NCBIfam" id="NF037970">
    <property type="entry name" value="vanZ_1"/>
    <property type="match status" value="1"/>
</dbReference>
<feature type="transmembrane region" description="Helical" evidence="1">
    <location>
        <begin position="68"/>
        <end position="84"/>
    </location>
</feature>
<feature type="domain" description="VanZ-like" evidence="2">
    <location>
        <begin position="10"/>
        <end position="115"/>
    </location>
</feature>